<dbReference type="RefSeq" id="WP_126551431.1">
    <property type="nucleotide sequence ID" value="NZ_BIFS01000001.1"/>
</dbReference>
<gene>
    <name evidence="1" type="ORF">KDK_33830</name>
</gene>
<name>A0A402AKH0_9CHLR</name>
<evidence type="ECO:0000313" key="1">
    <source>
        <dbReference type="EMBL" id="GCE19583.1"/>
    </source>
</evidence>
<proteinExistence type="predicted"/>
<keyword evidence="2" id="KW-1185">Reference proteome</keyword>
<evidence type="ECO:0000313" key="2">
    <source>
        <dbReference type="Proteomes" id="UP000287188"/>
    </source>
</evidence>
<dbReference type="AlphaFoldDB" id="A0A402AKH0"/>
<dbReference type="Proteomes" id="UP000287188">
    <property type="component" value="Unassembled WGS sequence"/>
</dbReference>
<comment type="caution">
    <text evidence="1">The sequence shown here is derived from an EMBL/GenBank/DDBJ whole genome shotgun (WGS) entry which is preliminary data.</text>
</comment>
<protein>
    <submittedName>
        <fullName evidence="1">Uncharacterized protein</fullName>
    </submittedName>
</protein>
<dbReference type="EMBL" id="BIFS01000001">
    <property type="protein sequence ID" value="GCE19583.1"/>
    <property type="molecule type" value="Genomic_DNA"/>
</dbReference>
<reference evidence="2" key="1">
    <citation type="submission" date="2018-12" db="EMBL/GenBank/DDBJ databases">
        <title>Tengunoibacter tsumagoiensis gen. nov., sp. nov., Dictyobacter kobayashii sp. nov., D. alpinus sp. nov., and D. joshuensis sp. nov. and description of Dictyobacteraceae fam. nov. within the order Ktedonobacterales isolated from Tengu-no-mugimeshi.</title>
        <authorList>
            <person name="Wang C.M."/>
            <person name="Zheng Y."/>
            <person name="Sakai Y."/>
            <person name="Toyoda A."/>
            <person name="Minakuchi Y."/>
            <person name="Abe K."/>
            <person name="Yokota A."/>
            <person name="Yabe S."/>
        </authorList>
    </citation>
    <scope>NUCLEOTIDE SEQUENCE [LARGE SCALE GENOMIC DNA]</scope>
    <source>
        <strain evidence="2">Uno11</strain>
    </source>
</reference>
<accession>A0A402AKH0</accession>
<sequence>MGKPLLIGETELQTRGFLKHYTACLQEKVTEELDQLRTDVINSNYASFTQILRGRASTNRMFDAALLRKQIQHQ</sequence>
<organism evidence="1 2">
    <name type="scientific">Dictyobacter kobayashii</name>
    <dbReference type="NCBI Taxonomy" id="2014872"/>
    <lineage>
        <taxon>Bacteria</taxon>
        <taxon>Bacillati</taxon>
        <taxon>Chloroflexota</taxon>
        <taxon>Ktedonobacteria</taxon>
        <taxon>Ktedonobacterales</taxon>
        <taxon>Dictyobacteraceae</taxon>
        <taxon>Dictyobacter</taxon>
    </lineage>
</organism>